<keyword evidence="1 2" id="KW-0694">RNA-binding</keyword>
<protein>
    <recommendedName>
        <fullName evidence="3">RRM domain-containing protein</fullName>
    </recommendedName>
</protein>
<dbReference type="GO" id="GO:0003723">
    <property type="term" value="F:RNA binding"/>
    <property type="evidence" value="ECO:0007669"/>
    <property type="project" value="UniProtKB-UniRule"/>
</dbReference>
<dbReference type="InterPro" id="IPR012677">
    <property type="entry name" value="Nucleotide-bd_a/b_plait_sf"/>
</dbReference>
<feature type="domain" description="RRM" evidence="3">
    <location>
        <begin position="1"/>
        <end position="74"/>
    </location>
</feature>
<dbReference type="Proteomes" id="UP000551758">
    <property type="component" value="Unassembled WGS sequence"/>
</dbReference>
<dbReference type="SMART" id="SM00360">
    <property type="entry name" value="RRM"/>
    <property type="match status" value="1"/>
</dbReference>
<evidence type="ECO:0000259" key="3">
    <source>
        <dbReference type="PROSITE" id="PS50102"/>
    </source>
</evidence>
<dbReference type="SUPFAM" id="SSF54928">
    <property type="entry name" value="RNA-binding domain, RBD"/>
    <property type="match status" value="1"/>
</dbReference>
<dbReference type="PANTHER" id="PTHR48034">
    <property type="entry name" value="TRANSFORMER-2 SEX-DETERMINING PROTEIN-RELATED"/>
    <property type="match status" value="1"/>
</dbReference>
<accession>A0A7J7ENW5</accession>
<organism evidence="4 5">
    <name type="scientific">Diceros bicornis minor</name>
    <name type="common">South-central black rhinoceros</name>
    <dbReference type="NCBI Taxonomy" id="77932"/>
    <lineage>
        <taxon>Eukaryota</taxon>
        <taxon>Metazoa</taxon>
        <taxon>Chordata</taxon>
        <taxon>Craniata</taxon>
        <taxon>Vertebrata</taxon>
        <taxon>Euteleostomi</taxon>
        <taxon>Mammalia</taxon>
        <taxon>Eutheria</taxon>
        <taxon>Laurasiatheria</taxon>
        <taxon>Perissodactyla</taxon>
        <taxon>Rhinocerotidae</taxon>
        <taxon>Diceros</taxon>
    </lineage>
</organism>
<evidence type="ECO:0000313" key="4">
    <source>
        <dbReference type="EMBL" id="KAF5917495.1"/>
    </source>
</evidence>
<comment type="caution">
    <text evidence="4">The sequence shown here is derived from an EMBL/GenBank/DDBJ whole genome shotgun (WGS) entry which is preliminary data.</text>
</comment>
<dbReference type="AlphaFoldDB" id="A0A7J7ENW5"/>
<reference evidence="4 5" key="1">
    <citation type="journal article" date="2020" name="Mol. Biol. Evol.">
        <title>Interspecific Gene Flow and the Evolution of Specialization in Black and White Rhinoceros.</title>
        <authorList>
            <person name="Moodley Y."/>
            <person name="Westbury M.V."/>
            <person name="Russo I.M."/>
            <person name="Gopalakrishnan S."/>
            <person name="Rakotoarivelo A."/>
            <person name="Olsen R.A."/>
            <person name="Prost S."/>
            <person name="Tunstall T."/>
            <person name="Ryder O.A."/>
            <person name="Dalen L."/>
            <person name="Bruford M.W."/>
        </authorList>
    </citation>
    <scope>NUCLEOTIDE SEQUENCE [LARGE SCALE GENOMIC DNA]</scope>
    <source>
        <strain evidence="4">SBR-YM</strain>
        <tissue evidence="4">Skin</tissue>
    </source>
</reference>
<dbReference type="InterPro" id="IPR050441">
    <property type="entry name" value="RBM"/>
</dbReference>
<proteinExistence type="predicted"/>
<gene>
    <name evidence="4" type="ORF">HPG69_017387</name>
</gene>
<dbReference type="Gene3D" id="3.30.70.330">
    <property type="match status" value="1"/>
</dbReference>
<name>A0A7J7ENW5_DICBM</name>
<sequence>MGGLNFNTDEQALEDLFSSSGPISDMVIVKDRETQQSWSFGFITNNAERASDAMRAMNRESLDGHQIQVDHAGRLAPETRGGAFGAHRCGHSYSRGGGDRTMGVAGVTVDLEEMDMDMEGPETMVAEARVVMTATQEEIMETIMTAETRHAHLM</sequence>
<evidence type="ECO:0000256" key="1">
    <source>
        <dbReference type="ARBA" id="ARBA00022884"/>
    </source>
</evidence>
<dbReference type="InterPro" id="IPR035979">
    <property type="entry name" value="RBD_domain_sf"/>
</dbReference>
<evidence type="ECO:0000313" key="5">
    <source>
        <dbReference type="Proteomes" id="UP000551758"/>
    </source>
</evidence>
<evidence type="ECO:0000256" key="2">
    <source>
        <dbReference type="PROSITE-ProRule" id="PRU00176"/>
    </source>
</evidence>
<keyword evidence="5" id="KW-1185">Reference proteome</keyword>
<dbReference type="InterPro" id="IPR000504">
    <property type="entry name" value="RRM_dom"/>
</dbReference>
<dbReference type="Pfam" id="PF00076">
    <property type="entry name" value="RRM_1"/>
    <property type="match status" value="1"/>
</dbReference>
<dbReference type="EMBL" id="JACDTQ010002544">
    <property type="protein sequence ID" value="KAF5917495.1"/>
    <property type="molecule type" value="Genomic_DNA"/>
</dbReference>
<dbReference type="PROSITE" id="PS50102">
    <property type="entry name" value="RRM"/>
    <property type="match status" value="1"/>
</dbReference>